<protein>
    <submittedName>
        <fullName evidence="3">Uncharacterized protein</fullName>
    </submittedName>
</protein>
<feature type="compositionally biased region" description="Gly residues" evidence="1">
    <location>
        <begin position="46"/>
        <end position="71"/>
    </location>
</feature>
<feature type="region of interest" description="Disordered" evidence="1">
    <location>
        <begin position="178"/>
        <end position="218"/>
    </location>
</feature>
<reference evidence="3" key="1">
    <citation type="journal article" date="2023" name="Mol. Phylogenet. Evol.">
        <title>Genome-scale phylogeny and comparative genomics of the fungal order Sordariales.</title>
        <authorList>
            <person name="Hensen N."/>
            <person name="Bonometti L."/>
            <person name="Westerberg I."/>
            <person name="Brannstrom I.O."/>
            <person name="Guillou S."/>
            <person name="Cros-Aarteil S."/>
            <person name="Calhoun S."/>
            <person name="Haridas S."/>
            <person name="Kuo A."/>
            <person name="Mondo S."/>
            <person name="Pangilinan J."/>
            <person name="Riley R."/>
            <person name="LaButti K."/>
            <person name="Andreopoulos B."/>
            <person name="Lipzen A."/>
            <person name="Chen C."/>
            <person name="Yan M."/>
            <person name="Daum C."/>
            <person name="Ng V."/>
            <person name="Clum A."/>
            <person name="Steindorff A."/>
            <person name="Ohm R.A."/>
            <person name="Martin F."/>
            <person name="Silar P."/>
            <person name="Natvig D.O."/>
            <person name="Lalanne C."/>
            <person name="Gautier V."/>
            <person name="Ament-Velasquez S.L."/>
            <person name="Kruys A."/>
            <person name="Hutchinson M.I."/>
            <person name="Powell A.J."/>
            <person name="Barry K."/>
            <person name="Miller A.N."/>
            <person name="Grigoriev I.V."/>
            <person name="Debuchy R."/>
            <person name="Gladieux P."/>
            <person name="Hiltunen Thoren M."/>
            <person name="Johannesson H."/>
        </authorList>
    </citation>
    <scope>NUCLEOTIDE SEQUENCE</scope>
    <source>
        <strain evidence="3">CBS 123565</strain>
    </source>
</reference>
<dbReference type="AlphaFoldDB" id="A0AAN6ZDA8"/>
<organism evidence="3 4">
    <name type="scientific">Trichocladium antarcticum</name>
    <dbReference type="NCBI Taxonomy" id="1450529"/>
    <lineage>
        <taxon>Eukaryota</taxon>
        <taxon>Fungi</taxon>
        <taxon>Dikarya</taxon>
        <taxon>Ascomycota</taxon>
        <taxon>Pezizomycotina</taxon>
        <taxon>Sordariomycetes</taxon>
        <taxon>Sordariomycetidae</taxon>
        <taxon>Sordariales</taxon>
        <taxon>Chaetomiaceae</taxon>
        <taxon>Trichocladium</taxon>
    </lineage>
</organism>
<evidence type="ECO:0000256" key="1">
    <source>
        <dbReference type="SAM" id="MobiDB-lite"/>
    </source>
</evidence>
<feature type="compositionally biased region" description="Low complexity" evidence="1">
    <location>
        <begin position="193"/>
        <end position="202"/>
    </location>
</feature>
<evidence type="ECO:0000313" key="4">
    <source>
        <dbReference type="Proteomes" id="UP001304895"/>
    </source>
</evidence>
<evidence type="ECO:0000313" key="3">
    <source>
        <dbReference type="EMBL" id="KAK4134092.1"/>
    </source>
</evidence>
<feature type="chain" id="PRO_5042992315" evidence="2">
    <location>
        <begin position="20"/>
        <end position="236"/>
    </location>
</feature>
<evidence type="ECO:0000256" key="2">
    <source>
        <dbReference type="SAM" id="SignalP"/>
    </source>
</evidence>
<comment type="caution">
    <text evidence="3">The sequence shown here is derived from an EMBL/GenBank/DDBJ whole genome shotgun (WGS) entry which is preliminary data.</text>
</comment>
<feature type="region of interest" description="Disordered" evidence="1">
    <location>
        <begin position="124"/>
        <end position="163"/>
    </location>
</feature>
<reference evidence="3" key="2">
    <citation type="submission" date="2023-05" db="EMBL/GenBank/DDBJ databases">
        <authorList>
            <consortium name="Lawrence Berkeley National Laboratory"/>
            <person name="Steindorff A."/>
            <person name="Hensen N."/>
            <person name="Bonometti L."/>
            <person name="Westerberg I."/>
            <person name="Brannstrom I.O."/>
            <person name="Guillou S."/>
            <person name="Cros-Aarteil S."/>
            <person name="Calhoun S."/>
            <person name="Haridas S."/>
            <person name="Kuo A."/>
            <person name="Mondo S."/>
            <person name="Pangilinan J."/>
            <person name="Riley R."/>
            <person name="Labutti K."/>
            <person name="Andreopoulos B."/>
            <person name="Lipzen A."/>
            <person name="Chen C."/>
            <person name="Yanf M."/>
            <person name="Daum C."/>
            <person name="Ng V."/>
            <person name="Clum A."/>
            <person name="Ohm R."/>
            <person name="Martin F."/>
            <person name="Silar P."/>
            <person name="Natvig D."/>
            <person name="Lalanne C."/>
            <person name="Gautier V."/>
            <person name="Ament-Velasquez S.L."/>
            <person name="Kruys A."/>
            <person name="Hutchinson M.I."/>
            <person name="Powell A.J."/>
            <person name="Barry K."/>
            <person name="Miller A.N."/>
            <person name="Grigoriev I.V."/>
            <person name="Debuchy R."/>
            <person name="Gladieux P."/>
            <person name="Thoren M.H."/>
            <person name="Johannesson H."/>
        </authorList>
    </citation>
    <scope>NUCLEOTIDE SEQUENCE</scope>
    <source>
        <strain evidence="3">CBS 123565</strain>
    </source>
</reference>
<keyword evidence="4" id="KW-1185">Reference proteome</keyword>
<feature type="compositionally biased region" description="Polar residues" evidence="1">
    <location>
        <begin position="203"/>
        <end position="218"/>
    </location>
</feature>
<feature type="compositionally biased region" description="Low complexity" evidence="1">
    <location>
        <begin position="127"/>
        <end position="163"/>
    </location>
</feature>
<dbReference type="Proteomes" id="UP001304895">
    <property type="component" value="Unassembled WGS sequence"/>
</dbReference>
<sequence>MQLSWVNLVLSVFVTASLSLPVNDHRHPRTPTLVPRATYSVVPIDGGAGSGGSGRSGGSGGAGGSTSGSGPGNPPDGGSVTVTVVETQAPKISFHTVYMTRPPVTDRVTDTVVVTKTIQIVDIGPETTPASHATPATPTTRPTPTASSRPTLTTPTSTSTSTSIAISAISSTAAPARITSSPSMHMPLQTAFSSSSSRSSRSTTQDGGSWHTTYPGWNSTLARRSSRRWLRPGALV</sequence>
<keyword evidence="2" id="KW-0732">Signal</keyword>
<proteinExistence type="predicted"/>
<dbReference type="EMBL" id="MU853409">
    <property type="protein sequence ID" value="KAK4134092.1"/>
    <property type="molecule type" value="Genomic_DNA"/>
</dbReference>
<gene>
    <name evidence="3" type="ORF">BT67DRAFT_442000</name>
</gene>
<accession>A0AAN6ZDA8</accession>
<name>A0AAN6ZDA8_9PEZI</name>
<feature type="signal peptide" evidence="2">
    <location>
        <begin position="1"/>
        <end position="19"/>
    </location>
</feature>
<feature type="region of interest" description="Disordered" evidence="1">
    <location>
        <begin position="44"/>
        <end position="81"/>
    </location>
</feature>